<comment type="caution">
    <text evidence="2">The sequence shown here is derived from an EMBL/GenBank/DDBJ whole genome shotgun (WGS) entry which is preliminary data.</text>
</comment>
<feature type="compositionally biased region" description="Basic and acidic residues" evidence="1">
    <location>
        <begin position="51"/>
        <end position="61"/>
    </location>
</feature>
<dbReference type="Proteomes" id="UP000823775">
    <property type="component" value="Unassembled WGS sequence"/>
</dbReference>
<protein>
    <submittedName>
        <fullName evidence="2">Uncharacterized protein</fullName>
    </submittedName>
</protein>
<keyword evidence="3" id="KW-1185">Reference proteome</keyword>
<feature type="region of interest" description="Disordered" evidence="1">
    <location>
        <begin position="1"/>
        <end position="72"/>
    </location>
</feature>
<organism evidence="2 3">
    <name type="scientific">Datura stramonium</name>
    <name type="common">Jimsonweed</name>
    <name type="synonym">Common thornapple</name>
    <dbReference type="NCBI Taxonomy" id="4076"/>
    <lineage>
        <taxon>Eukaryota</taxon>
        <taxon>Viridiplantae</taxon>
        <taxon>Streptophyta</taxon>
        <taxon>Embryophyta</taxon>
        <taxon>Tracheophyta</taxon>
        <taxon>Spermatophyta</taxon>
        <taxon>Magnoliopsida</taxon>
        <taxon>eudicotyledons</taxon>
        <taxon>Gunneridae</taxon>
        <taxon>Pentapetalae</taxon>
        <taxon>asterids</taxon>
        <taxon>lamiids</taxon>
        <taxon>Solanales</taxon>
        <taxon>Solanaceae</taxon>
        <taxon>Solanoideae</taxon>
        <taxon>Datureae</taxon>
        <taxon>Datura</taxon>
    </lineage>
</organism>
<evidence type="ECO:0000313" key="2">
    <source>
        <dbReference type="EMBL" id="MCE3216634.1"/>
    </source>
</evidence>
<sequence length="162" mass="19247">MGVLVGRLVSGCGSEGKRERRKGRRRRERGGLAGKGERREQSGGRLALPEKMTEEERDRDGSGGFSANSGRNKWWKRRGRFDWWFPVDSEEEEEERVERRERSKMVQRLWVVRQITCRKNRVRGRKGGCRQWWFHRREERKREGGGCCFFFFLVNDLVVVRG</sequence>
<gene>
    <name evidence="2" type="ORF">HAX54_007272</name>
</gene>
<accession>A0ABS8WUL4</accession>
<proteinExistence type="predicted"/>
<evidence type="ECO:0000256" key="1">
    <source>
        <dbReference type="SAM" id="MobiDB-lite"/>
    </source>
</evidence>
<reference evidence="2 3" key="1">
    <citation type="journal article" date="2021" name="BMC Genomics">
        <title>Datura genome reveals duplications of psychoactive alkaloid biosynthetic genes and high mutation rate following tissue culture.</title>
        <authorList>
            <person name="Rajewski A."/>
            <person name="Carter-House D."/>
            <person name="Stajich J."/>
            <person name="Litt A."/>
        </authorList>
    </citation>
    <scope>NUCLEOTIDE SEQUENCE [LARGE SCALE GENOMIC DNA]</scope>
    <source>
        <strain evidence="2">AR-01</strain>
    </source>
</reference>
<name>A0ABS8WUL4_DATST</name>
<dbReference type="EMBL" id="JACEIK010013721">
    <property type="protein sequence ID" value="MCE3216634.1"/>
    <property type="molecule type" value="Genomic_DNA"/>
</dbReference>
<evidence type="ECO:0000313" key="3">
    <source>
        <dbReference type="Proteomes" id="UP000823775"/>
    </source>
</evidence>
<feature type="compositionally biased region" description="Basic residues" evidence="1">
    <location>
        <begin position="19"/>
        <end position="28"/>
    </location>
</feature>